<sequence length="232" mass="25109">MDDVIARLKNGFVVSCQALENEPLHGASIMAAMARAAEEGGAAGIRANSPADISAIKSKCSLPVIGLYKKHYPDSDVYITPTIREVSDVVLAGADIVAVDSTFMSRPRNEKLEQLIAEIRKSFPQTLIMADVSTFEEGVLAMQLGVDIVSTTMSGYTPYSPQLATPDYDLVGKLAALARVPVFAEGRIWSLEECIRCYQMGAHAVVVGTAITRPQEIVRRFVTSIQAKMQES</sequence>
<gene>
    <name evidence="7" type="primary">nanE</name>
    <name evidence="8" type="ORF">ACFFJ8_32470</name>
</gene>
<keyword evidence="6 7" id="KW-0119">Carbohydrate metabolism</keyword>
<dbReference type="NCBIfam" id="NF002231">
    <property type="entry name" value="PRK01130.1"/>
    <property type="match status" value="1"/>
</dbReference>
<evidence type="ECO:0000256" key="3">
    <source>
        <dbReference type="ARBA" id="ARBA00005081"/>
    </source>
</evidence>
<organism evidence="8 9">
    <name type="scientific">Paenibacillus mendelii</name>
    <dbReference type="NCBI Taxonomy" id="206163"/>
    <lineage>
        <taxon>Bacteria</taxon>
        <taxon>Bacillati</taxon>
        <taxon>Bacillota</taxon>
        <taxon>Bacilli</taxon>
        <taxon>Bacillales</taxon>
        <taxon>Paenibacillaceae</taxon>
        <taxon>Paenibacillus</taxon>
    </lineage>
</organism>
<dbReference type="InterPro" id="IPR007260">
    <property type="entry name" value="NanE"/>
</dbReference>
<dbReference type="Gene3D" id="3.20.20.70">
    <property type="entry name" value="Aldolase class I"/>
    <property type="match status" value="1"/>
</dbReference>
<dbReference type="PANTHER" id="PTHR36204">
    <property type="entry name" value="N-ACETYLMANNOSAMINE-6-PHOSPHATE 2-EPIMERASE-RELATED"/>
    <property type="match status" value="1"/>
</dbReference>
<dbReference type="Proteomes" id="UP001589818">
    <property type="component" value="Unassembled WGS sequence"/>
</dbReference>
<comment type="catalytic activity">
    <reaction evidence="1 7">
        <text>an N-acyl-D-glucosamine 6-phosphate = an N-acyl-D-mannosamine 6-phosphate</text>
        <dbReference type="Rhea" id="RHEA:23932"/>
        <dbReference type="ChEBI" id="CHEBI:57599"/>
        <dbReference type="ChEBI" id="CHEBI:57666"/>
        <dbReference type="EC" id="5.1.3.9"/>
    </reaction>
</comment>
<dbReference type="PANTHER" id="PTHR36204:SF1">
    <property type="entry name" value="N-ACETYLMANNOSAMINE-6-PHOSPHATE 2-EPIMERASE-RELATED"/>
    <property type="match status" value="1"/>
</dbReference>
<comment type="caution">
    <text evidence="8">The sequence shown here is derived from an EMBL/GenBank/DDBJ whole genome shotgun (WGS) entry which is preliminary data.</text>
</comment>
<comment type="pathway">
    <text evidence="3 7">Amino-sugar metabolism; N-acetylneuraminate degradation; D-fructose 6-phosphate from N-acetylneuraminate: step 3/5.</text>
</comment>
<dbReference type="RefSeq" id="WP_204817228.1">
    <property type="nucleotide sequence ID" value="NZ_JANHOF010000002.1"/>
</dbReference>
<reference evidence="8 9" key="1">
    <citation type="submission" date="2024-09" db="EMBL/GenBank/DDBJ databases">
        <authorList>
            <person name="Sun Q."/>
            <person name="Mori K."/>
        </authorList>
    </citation>
    <scope>NUCLEOTIDE SEQUENCE [LARGE SCALE GENOMIC DNA]</scope>
    <source>
        <strain evidence="8 9">CCM 4839</strain>
    </source>
</reference>
<dbReference type="SUPFAM" id="SSF51366">
    <property type="entry name" value="Ribulose-phoshate binding barrel"/>
    <property type="match status" value="1"/>
</dbReference>
<comment type="function">
    <text evidence="2 7">Converts N-acetylmannosamine-6-phosphate (ManNAc-6-P) to N-acetylglucosamine-6-phosphate (GlcNAc-6-P).</text>
</comment>
<comment type="similarity">
    <text evidence="4 7">Belongs to the NanE family.</text>
</comment>
<evidence type="ECO:0000256" key="4">
    <source>
        <dbReference type="ARBA" id="ARBA00007439"/>
    </source>
</evidence>
<protein>
    <recommendedName>
        <fullName evidence="7">Putative N-acetylmannosamine-6-phosphate 2-epimerase</fullName>
        <ecNumber evidence="7">5.1.3.9</ecNumber>
    </recommendedName>
    <alternativeName>
        <fullName evidence="7">ManNAc-6-P epimerase</fullName>
    </alternativeName>
</protein>
<dbReference type="HAMAP" id="MF_01235">
    <property type="entry name" value="ManNAc6P_epimer"/>
    <property type="match status" value="1"/>
</dbReference>
<dbReference type="EMBL" id="JBHLVF010000047">
    <property type="protein sequence ID" value="MFC0396076.1"/>
    <property type="molecule type" value="Genomic_DNA"/>
</dbReference>
<dbReference type="CDD" id="cd04729">
    <property type="entry name" value="NanE"/>
    <property type="match status" value="1"/>
</dbReference>
<dbReference type="EC" id="5.1.3.9" evidence="7"/>
<evidence type="ECO:0000256" key="7">
    <source>
        <dbReference type="HAMAP-Rule" id="MF_01235"/>
    </source>
</evidence>
<keyword evidence="5 7" id="KW-0413">Isomerase</keyword>
<keyword evidence="9" id="KW-1185">Reference proteome</keyword>
<evidence type="ECO:0000256" key="1">
    <source>
        <dbReference type="ARBA" id="ARBA00000056"/>
    </source>
</evidence>
<name>A0ABV6JJI7_9BACL</name>
<dbReference type="InterPro" id="IPR011060">
    <property type="entry name" value="RibuloseP-bd_barrel"/>
</dbReference>
<accession>A0ABV6JJI7</accession>
<dbReference type="GO" id="GO:0047465">
    <property type="term" value="F:N-acylglucosamine-6-phosphate 2-epimerase activity"/>
    <property type="evidence" value="ECO:0007669"/>
    <property type="project" value="UniProtKB-EC"/>
</dbReference>
<evidence type="ECO:0000313" key="8">
    <source>
        <dbReference type="EMBL" id="MFC0396076.1"/>
    </source>
</evidence>
<proteinExistence type="inferred from homology"/>
<dbReference type="Pfam" id="PF04131">
    <property type="entry name" value="NanE"/>
    <property type="match status" value="1"/>
</dbReference>
<dbReference type="InterPro" id="IPR013785">
    <property type="entry name" value="Aldolase_TIM"/>
</dbReference>
<evidence type="ECO:0000256" key="6">
    <source>
        <dbReference type="ARBA" id="ARBA00023277"/>
    </source>
</evidence>
<evidence type="ECO:0000256" key="5">
    <source>
        <dbReference type="ARBA" id="ARBA00023235"/>
    </source>
</evidence>
<evidence type="ECO:0000313" key="9">
    <source>
        <dbReference type="Proteomes" id="UP001589818"/>
    </source>
</evidence>
<evidence type="ECO:0000256" key="2">
    <source>
        <dbReference type="ARBA" id="ARBA00002147"/>
    </source>
</evidence>